<sequence>MGSPLLPAKPLPYPAPLDPQSRKIILVGAVRGAVTSVSVTMFGQTATAAAHPLPATDGGQVGAYAVWLPRGDADPDGMNLADVTAVVGRDATGQIVAQLD</sequence>
<comment type="caution">
    <text evidence="1">The sequence shown here is derived from an EMBL/GenBank/DDBJ whole genome shotgun (WGS) entry which is preliminary data.</text>
</comment>
<name>A0ABY2DH51_9ACTN</name>
<accession>A0ABY2DH51</accession>
<reference evidence="1 2" key="1">
    <citation type="submission" date="2019-02" db="EMBL/GenBank/DDBJ databases">
        <title>Draft genome sequences of novel Actinobacteria.</title>
        <authorList>
            <person name="Sahin N."/>
            <person name="Ay H."/>
            <person name="Saygin H."/>
        </authorList>
    </citation>
    <scope>NUCLEOTIDE SEQUENCE [LARGE SCALE GENOMIC DNA]</scope>
    <source>
        <strain evidence="1 2">JCM 30529</strain>
    </source>
</reference>
<evidence type="ECO:0000313" key="1">
    <source>
        <dbReference type="EMBL" id="TDB96043.1"/>
    </source>
</evidence>
<proteinExistence type="predicted"/>
<dbReference type="Proteomes" id="UP000295626">
    <property type="component" value="Unassembled WGS sequence"/>
</dbReference>
<dbReference type="EMBL" id="SMKE01000287">
    <property type="protein sequence ID" value="TDB96043.1"/>
    <property type="molecule type" value="Genomic_DNA"/>
</dbReference>
<gene>
    <name evidence="1" type="ORF">E1091_09635</name>
</gene>
<evidence type="ECO:0000313" key="2">
    <source>
        <dbReference type="Proteomes" id="UP000295626"/>
    </source>
</evidence>
<protein>
    <submittedName>
        <fullName evidence="1">Uncharacterized protein</fullName>
    </submittedName>
</protein>
<organism evidence="1 2">
    <name type="scientific">Micromonospora fluostatini</name>
    <dbReference type="NCBI Taxonomy" id="1629071"/>
    <lineage>
        <taxon>Bacteria</taxon>
        <taxon>Bacillati</taxon>
        <taxon>Actinomycetota</taxon>
        <taxon>Actinomycetes</taxon>
        <taxon>Micromonosporales</taxon>
        <taxon>Micromonosporaceae</taxon>
        <taxon>Micromonospora</taxon>
    </lineage>
</organism>
<keyword evidence="2" id="KW-1185">Reference proteome</keyword>